<dbReference type="InterPro" id="IPR028889">
    <property type="entry name" value="USP"/>
</dbReference>
<accession>A0ABD3DKH1</accession>
<comment type="similarity">
    <text evidence="1 2">Belongs to the peptidase C19 family.</text>
</comment>
<feature type="domain" description="USP" evidence="3">
    <location>
        <begin position="284"/>
        <end position="859"/>
    </location>
</feature>
<keyword evidence="2" id="KW-0378">Hydrolase</keyword>
<dbReference type="InterPro" id="IPR018200">
    <property type="entry name" value="USP_CS"/>
</dbReference>
<dbReference type="EMBL" id="JAVIJP010000016">
    <property type="protein sequence ID" value="KAL3642785.1"/>
    <property type="molecule type" value="Genomic_DNA"/>
</dbReference>
<dbReference type="InterPro" id="IPR038765">
    <property type="entry name" value="Papain-like_cys_pep_sf"/>
</dbReference>
<evidence type="ECO:0000256" key="1">
    <source>
        <dbReference type="ARBA" id="ARBA00009085"/>
    </source>
</evidence>
<keyword evidence="5" id="KW-1185">Reference proteome</keyword>
<dbReference type="SUPFAM" id="SSF54001">
    <property type="entry name" value="Cysteine proteinases"/>
    <property type="match status" value="1"/>
</dbReference>
<dbReference type="InterPro" id="IPR057372">
    <property type="entry name" value="Ubiquitin_UBP8/5"/>
</dbReference>
<keyword evidence="2" id="KW-0833">Ubl conjugation pathway</keyword>
<dbReference type="CDD" id="cd02674">
    <property type="entry name" value="Peptidase_C19R"/>
    <property type="match status" value="1"/>
</dbReference>
<evidence type="ECO:0000259" key="3">
    <source>
        <dbReference type="PROSITE" id="PS50235"/>
    </source>
</evidence>
<dbReference type="Proteomes" id="UP001632038">
    <property type="component" value="Unassembled WGS sequence"/>
</dbReference>
<dbReference type="PROSITE" id="PS00973">
    <property type="entry name" value="USP_2"/>
    <property type="match status" value="1"/>
</dbReference>
<reference evidence="5" key="1">
    <citation type="journal article" date="2024" name="IScience">
        <title>Strigolactones Initiate the Formation of Haustorium-like Structures in Castilleja.</title>
        <authorList>
            <person name="Buerger M."/>
            <person name="Peterson D."/>
            <person name="Chory J."/>
        </authorList>
    </citation>
    <scope>NUCLEOTIDE SEQUENCE [LARGE SCALE GENOMIC DNA]</scope>
</reference>
<dbReference type="PROSITE" id="PS00972">
    <property type="entry name" value="USP_1"/>
    <property type="match status" value="1"/>
</dbReference>
<dbReference type="GO" id="GO:0006508">
    <property type="term" value="P:proteolysis"/>
    <property type="evidence" value="ECO:0007669"/>
    <property type="project" value="UniProtKB-KW"/>
</dbReference>
<dbReference type="InterPro" id="IPR001394">
    <property type="entry name" value="Peptidase_C19_UCH"/>
</dbReference>
<protein>
    <recommendedName>
        <fullName evidence="2">Ubiquitin carboxyl-terminal hydrolase</fullName>
        <ecNumber evidence="2">3.4.19.12</ecNumber>
    </recommendedName>
</protein>
<dbReference type="Pfam" id="PF00443">
    <property type="entry name" value="UCH"/>
    <property type="match status" value="1"/>
</dbReference>
<evidence type="ECO:0000313" key="5">
    <source>
        <dbReference type="Proteomes" id="UP001632038"/>
    </source>
</evidence>
<dbReference type="Gene3D" id="3.90.70.10">
    <property type="entry name" value="Cysteine proteinases"/>
    <property type="match status" value="2"/>
</dbReference>
<proteinExistence type="inferred from homology"/>
<comment type="function">
    <text evidence="2">Recognizes and hydrolyzes the peptide bond at the C-terminal Gly of ubiquitin. Involved in the processing of poly-ubiquitin precursors as well as that of ubiquitinated proteins.</text>
</comment>
<keyword evidence="2" id="KW-0788">Thiol protease</keyword>
<gene>
    <name evidence="4" type="ORF">CASFOL_013600</name>
</gene>
<comment type="catalytic activity">
    <reaction evidence="2">
        <text>Thiol-dependent hydrolysis of ester, thioester, amide, peptide and isopeptide bonds formed by the C-terminal Gly of ubiquitin (a 76-residue protein attached to proteins as an intracellular targeting signal).</text>
        <dbReference type="EC" id="3.4.19.12"/>
    </reaction>
</comment>
<dbReference type="InterPro" id="IPR050185">
    <property type="entry name" value="Ub_carboxyl-term_hydrolase"/>
</dbReference>
<comment type="caution">
    <text evidence="4">The sequence shown here is derived from an EMBL/GenBank/DDBJ whole genome shotgun (WGS) entry which is preliminary data.</text>
</comment>
<evidence type="ECO:0000313" key="4">
    <source>
        <dbReference type="EMBL" id="KAL3642785.1"/>
    </source>
</evidence>
<organism evidence="4 5">
    <name type="scientific">Castilleja foliolosa</name>
    <dbReference type="NCBI Taxonomy" id="1961234"/>
    <lineage>
        <taxon>Eukaryota</taxon>
        <taxon>Viridiplantae</taxon>
        <taxon>Streptophyta</taxon>
        <taxon>Embryophyta</taxon>
        <taxon>Tracheophyta</taxon>
        <taxon>Spermatophyta</taxon>
        <taxon>Magnoliopsida</taxon>
        <taxon>eudicotyledons</taxon>
        <taxon>Gunneridae</taxon>
        <taxon>Pentapetalae</taxon>
        <taxon>asterids</taxon>
        <taxon>lamiids</taxon>
        <taxon>Lamiales</taxon>
        <taxon>Orobanchaceae</taxon>
        <taxon>Pedicularideae</taxon>
        <taxon>Castillejinae</taxon>
        <taxon>Castilleja</taxon>
    </lineage>
</organism>
<dbReference type="GO" id="GO:0004843">
    <property type="term" value="F:cysteine-type deubiquitinase activity"/>
    <property type="evidence" value="ECO:0007669"/>
    <property type="project" value="UniProtKB-UniRule"/>
</dbReference>
<dbReference type="PANTHER" id="PTHR21646">
    <property type="entry name" value="UBIQUITIN CARBOXYL-TERMINAL HYDROLASE"/>
    <property type="match status" value="1"/>
</dbReference>
<dbReference type="EC" id="3.4.19.12" evidence="2"/>
<evidence type="ECO:0000256" key="2">
    <source>
        <dbReference type="RuleBase" id="RU366025"/>
    </source>
</evidence>
<dbReference type="AlphaFoldDB" id="A0ABD3DKH1"/>
<sequence>MSRLLRRLTIDKALAHFQSLFVFSLRRIVFKSACLMDYSLFGLSDDDVAVSSFDQSVVPPSFSDPGESIFFVPFRWWKEALCGGGGGFEGMDEIRGVLFDATASCKDSEIFVCMRRGEGVSGGDDDLALVSEWMFFTALKWHHDSSEHVENLLPEEDSAHDLFSLKIKLLYMREASHLGIQISRKVNEVGVFNKACNIFGAKTGSLHIWDFSGQTKHLFVCDTKSSGDTGQPDEEVRIELKIYGLPSTMKDWNNGNMTVEQSWIDVPSSSLSPLMNGTDALGLTGLDNLGNTCFMNSAIQCMVHTPKLADYFLGNFRRDLNIENPLGKNGQLAIAFGDLLRKLWSPGARSVSPSMFKSTIASFAHQYSGCSQHDSQEFLSFLLDGLHEDLNRVKRKPYIESKDEDGRPDEEVADECWKYHLSRNDSIIVDLCQGQYRSTLVCPVCKKLSKKFDPFMYLSLPIPSSTGRRMTLTIFNTDGTTLPSPVTIRVPVKSTSKDLVEALGIACSLRDDETLLITEVHSNEIVKFYDLLDEPLELIGDVDKLVAYRLPKDMDGSRFVVFSHVHEEQLSLEKFGFPLLARVSDFSRGSELRKLFLNVISPFLLAGGKFLNDGASQKSAHEDKFIEDAVSGVAENSNIESENGTDFKFHLDNINYYDPIGPKIEMDEPLPVLMSDEPIEVIVTWPKKMIQNYDPSFESLLPNVSKSTEDSISLYNCVDAFLKEEPLGRDDMWYCPDCKENRQANKKLGLWRLPEILVIHLKRFSYTKHSKDKLETFVDFPIDEFDLSDYVIRENNMVGSRYKLYSVINHYGGMGGGHYTAFVKHRHDTWYRFNDKHVASVTEEQIKTKSAYVLFYKRI</sequence>
<dbReference type="PROSITE" id="PS50235">
    <property type="entry name" value="USP_3"/>
    <property type="match status" value="1"/>
</dbReference>
<name>A0ABD3DKH1_9LAMI</name>
<dbReference type="PANTHER" id="PTHR21646:SF75">
    <property type="entry name" value="UBIQUITIN CARBOXYL-TERMINAL HYDROLASE"/>
    <property type="match status" value="1"/>
</dbReference>
<keyword evidence="2" id="KW-0645">Protease</keyword>
<dbReference type="Pfam" id="PF25242">
    <property type="entry name" value="Ubiquitin_UBP8"/>
    <property type="match status" value="1"/>
</dbReference>